<dbReference type="Proteomes" id="UP000660745">
    <property type="component" value="Unassembled WGS sequence"/>
</dbReference>
<dbReference type="EMBL" id="BMNK01000009">
    <property type="protein sequence ID" value="GGP10476.1"/>
    <property type="molecule type" value="Genomic_DNA"/>
</dbReference>
<name>A0A918E7Z5_9ACTN</name>
<reference evidence="2" key="2">
    <citation type="submission" date="2020-09" db="EMBL/GenBank/DDBJ databases">
        <authorList>
            <person name="Sun Q."/>
            <person name="Zhou Y."/>
        </authorList>
    </citation>
    <scope>NUCLEOTIDE SEQUENCE</scope>
    <source>
        <strain evidence="2">CGMCC 4.7430</strain>
    </source>
</reference>
<evidence type="ECO:0000313" key="3">
    <source>
        <dbReference type="Proteomes" id="UP000660745"/>
    </source>
</evidence>
<proteinExistence type="predicted"/>
<gene>
    <name evidence="2" type="ORF">GCM10012278_50260</name>
</gene>
<comment type="caution">
    <text evidence="2">The sequence shown here is derived from an EMBL/GenBank/DDBJ whole genome shotgun (WGS) entry which is preliminary data.</text>
</comment>
<keyword evidence="3" id="KW-1185">Reference proteome</keyword>
<dbReference type="SUPFAM" id="SSF63829">
    <property type="entry name" value="Calcium-dependent phosphotriesterase"/>
    <property type="match status" value="1"/>
</dbReference>
<feature type="chain" id="PRO_5037528407" description="SMP-30/Gluconolactonase/LRE-like region domain-containing protein" evidence="1">
    <location>
        <begin position="27"/>
        <end position="319"/>
    </location>
</feature>
<organism evidence="2 3">
    <name type="scientific">Nonomuraea glycinis</name>
    <dbReference type="NCBI Taxonomy" id="2047744"/>
    <lineage>
        <taxon>Bacteria</taxon>
        <taxon>Bacillati</taxon>
        <taxon>Actinomycetota</taxon>
        <taxon>Actinomycetes</taxon>
        <taxon>Streptosporangiales</taxon>
        <taxon>Streptosporangiaceae</taxon>
        <taxon>Nonomuraea</taxon>
    </lineage>
</organism>
<dbReference type="Gene3D" id="2.120.10.30">
    <property type="entry name" value="TolB, C-terminal domain"/>
    <property type="match status" value="1"/>
</dbReference>
<evidence type="ECO:0008006" key="4">
    <source>
        <dbReference type="Google" id="ProtNLM"/>
    </source>
</evidence>
<feature type="signal peptide" evidence="1">
    <location>
        <begin position="1"/>
        <end position="26"/>
    </location>
</feature>
<dbReference type="InterPro" id="IPR011042">
    <property type="entry name" value="6-blade_b-propeller_TolB-like"/>
</dbReference>
<reference evidence="2" key="1">
    <citation type="journal article" date="2014" name="Int. J. Syst. Evol. Microbiol.">
        <title>Complete genome sequence of Corynebacterium casei LMG S-19264T (=DSM 44701T), isolated from a smear-ripened cheese.</title>
        <authorList>
            <consortium name="US DOE Joint Genome Institute (JGI-PGF)"/>
            <person name="Walter F."/>
            <person name="Albersmeier A."/>
            <person name="Kalinowski J."/>
            <person name="Ruckert C."/>
        </authorList>
    </citation>
    <scope>NUCLEOTIDE SEQUENCE</scope>
    <source>
        <strain evidence="2">CGMCC 4.7430</strain>
    </source>
</reference>
<keyword evidence="1" id="KW-0732">Signal</keyword>
<dbReference type="AlphaFoldDB" id="A0A918E7Z5"/>
<evidence type="ECO:0000256" key="1">
    <source>
        <dbReference type="SAM" id="SignalP"/>
    </source>
</evidence>
<protein>
    <recommendedName>
        <fullName evidence="4">SMP-30/Gluconolactonase/LRE-like region domain-containing protein</fullName>
    </recommendedName>
</protein>
<accession>A0A918E7Z5</accession>
<sequence length="319" mass="32814">MRKNMTTVAVVTAALTAALTGGTASATTVSLPQETVPSRIAVHFDLAKGQMPENIALSPDGSAYVTFAAARQVALVTKKGETRILATLPAPADGGADTPVLKFALTTGIVRTTDGTLYFLYASGSAETTGLYRLRSGGTPTRVAALPATGLPNGLALDERSKTFYITDSALGTISTVRLGGHRASVWSSAPELASTGFIGVNGLKVRDGAVWASNLDKGTLLRIPLRQGRPGPITVKAKGLAGIDDFAFAGDQVIAALITTGRVVRVGAKGKVTTLLTAADGLQNPTSVAVRGRTLHVPSAAYTTATDPNLVLATLPRH</sequence>
<dbReference type="RefSeq" id="WP_189141175.1">
    <property type="nucleotide sequence ID" value="NZ_BMNK01000009.1"/>
</dbReference>
<evidence type="ECO:0000313" key="2">
    <source>
        <dbReference type="EMBL" id="GGP10476.1"/>
    </source>
</evidence>